<organism evidence="2 3">
    <name type="scientific">Zootermopsis nevadensis</name>
    <name type="common">Dampwood termite</name>
    <dbReference type="NCBI Taxonomy" id="136037"/>
    <lineage>
        <taxon>Eukaryota</taxon>
        <taxon>Metazoa</taxon>
        <taxon>Ecdysozoa</taxon>
        <taxon>Arthropoda</taxon>
        <taxon>Hexapoda</taxon>
        <taxon>Insecta</taxon>
        <taxon>Pterygota</taxon>
        <taxon>Neoptera</taxon>
        <taxon>Polyneoptera</taxon>
        <taxon>Dictyoptera</taxon>
        <taxon>Blattodea</taxon>
        <taxon>Blattoidea</taxon>
        <taxon>Termitoidae</taxon>
        <taxon>Termopsidae</taxon>
        <taxon>Zootermopsis</taxon>
    </lineage>
</organism>
<keyword evidence="3" id="KW-1185">Reference proteome</keyword>
<accession>A0A067QL36</accession>
<sequence>MALPNTSYKFGHRRESNPVPQDYKSSVLTARPPWQCNKFTKPGKGMMSKETSSR</sequence>
<dbReference type="InParanoid" id="A0A067QL36"/>
<reference evidence="2 3" key="1">
    <citation type="journal article" date="2014" name="Nat. Commun.">
        <title>Molecular traces of alternative social organization in a termite genome.</title>
        <authorList>
            <person name="Terrapon N."/>
            <person name="Li C."/>
            <person name="Robertson H.M."/>
            <person name="Ji L."/>
            <person name="Meng X."/>
            <person name="Booth W."/>
            <person name="Chen Z."/>
            <person name="Childers C.P."/>
            <person name="Glastad K.M."/>
            <person name="Gokhale K."/>
            <person name="Gowin J."/>
            <person name="Gronenberg W."/>
            <person name="Hermansen R.A."/>
            <person name="Hu H."/>
            <person name="Hunt B.G."/>
            <person name="Huylmans A.K."/>
            <person name="Khalil S.M."/>
            <person name="Mitchell R.D."/>
            <person name="Munoz-Torres M.C."/>
            <person name="Mustard J.A."/>
            <person name="Pan H."/>
            <person name="Reese J.T."/>
            <person name="Scharf M.E."/>
            <person name="Sun F."/>
            <person name="Vogel H."/>
            <person name="Xiao J."/>
            <person name="Yang W."/>
            <person name="Yang Z."/>
            <person name="Yang Z."/>
            <person name="Zhou J."/>
            <person name="Zhu J."/>
            <person name="Brent C.S."/>
            <person name="Elsik C.G."/>
            <person name="Goodisman M.A."/>
            <person name="Liberles D.A."/>
            <person name="Roe R.M."/>
            <person name="Vargo E.L."/>
            <person name="Vilcinskas A."/>
            <person name="Wang J."/>
            <person name="Bornberg-Bauer E."/>
            <person name="Korb J."/>
            <person name="Zhang G."/>
            <person name="Liebig J."/>
        </authorList>
    </citation>
    <scope>NUCLEOTIDE SEQUENCE [LARGE SCALE GENOMIC DNA]</scope>
    <source>
        <tissue evidence="2">Whole organism</tissue>
    </source>
</reference>
<protein>
    <submittedName>
        <fullName evidence="2">Uncharacterized protein</fullName>
    </submittedName>
</protein>
<dbReference type="EMBL" id="KK853308">
    <property type="protein sequence ID" value="KDR08686.1"/>
    <property type="molecule type" value="Genomic_DNA"/>
</dbReference>
<name>A0A067QL36_ZOONE</name>
<gene>
    <name evidence="2" type="ORF">L798_01584</name>
</gene>
<feature type="region of interest" description="Disordered" evidence="1">
    <location>
        <begin position="1"/>
        <end position="54"/>
    </location>
</feature>
<evidence type="ECO:0000256" key="1">
    <source>
        <dbReference type="SAM" id="MobiDB-lite"/>
    </source>
</evidence>
<evidence type="ECO:0000313" key="2">
    <source>
        <dbReference type="EMBL" id="KDR08686.1"/>
    </source>
</evidence>
<dbReference type="Proteomes" id="UP000027135">
    <property type="component" value="Unassembled WGS sequence"/>
</dbReference>
<dbReference type="AlphaFoldDB" id="A0A067QL36"/>
<proteinExistence type="predicted"/>
<evidence type="ECO:0000313" key="3">
    <source>
        <dbReference type="Proteomes" id="UP000027135"/>
    </source>
</evidence>